<reference evidence="2" key="1">
    <citation type="journal article" date="2021" name="Nat. Commun.">
        <title>Genetic determinants of endophytism in the Arabidopsis root mycobiome.</title>
        <authorList>
            <person name="Mesny F."/>
            <person name="Miyauchi S."/>
            <person name="Thiergart T."/>
            <person name="Pickel B."/>
            <person name="Atanasova L."/>
            <person name="Karlsson M."/>
            <person name="Huettel B."/>
            <person name="Barry K.W."/>
            <person name="Haridas S."/>
            <person name="Chen C."/>
            <person name="Bauer D."/>
            <person name="Andreopoulos W."/>
            <person name="Pangilinan J."/>
            <person name="LaButti K."/>
            <person name="Riley R."/>
            <person name="Lipzen A."/>
            <person name="Clum A."/>
            <person name="Drula E."/>
            <person name="Henrissat B."/>
            <person name="Kohler A."/>
            <person name="Grigoriev I.V."/>
            <person name="Martin F.M."/>
            <person name="Hacquard S."/>
        </authorList>
    </citation>
    <scope>NUCLEOTIDE SEQUENCE</scope>
    <source>
        <strain evidence="2">MPI-SDFR-AT-0120</strain>
    </source>
</reference>
<organism evidence="2 3">
    <name type="scientific">Paraphoma chrysanthemicola</name>
    <dbReference type="NCBI Taxonomy" id="798071"/>
    <lineage>
        <taxon>Eukaryota</taxon>
        <taxon>Fungi</taxon>
        <taxon>Dikarya</taxon>
        <taxon>Ascomycota</taxon>
        <taxon>Pezizomycotina</taxon>
        <taxon>Dothideomycetes</taxon>
        <taxon>Pleosporomycetidae</taxon>
        <taxon>Pleosporales</taxon>
        <taxon>Pleosporineae</taxon>
        <taxon>Phaeosphaeriaceae</taxon>
        <taxon>Paraphoma</taxon>
    </lineage>
</organism>
<dbReference type="PANTHER" id="PTHR24148">
    <property type="entry name" value="ANKYRIN REPEAT DOMAIN-CONTAINING PROTEIN 39 HOMOLOG-RELATED"/>
    <property type="match status" value="1"/>
</dbReference>
<dbReference type="PANTHER" id="PTHR24148:SF64">
    <property type="entry name" value="HETEROKARYON INCOMPATIBILITY DOMAIN-CONTAINING PROTEIN"/>
    <property type="match status" value="1"/>
</dbReference>
<evidence type="ECO:0000259" key="1">
    <source>
        <dbReference type="Pfam" id="PF06985"/>
    </source>
</evidence>
<dbReference type="Proteomes" id="UP000813461">
    <property type="component" value="Unassembled WGS sequence"/>
</dbReference>
<dbReference type="EMBL" id="JAGMVJ010000005">
    <property type="protein sequence ID" value="KAH7090223.1"/>
    <property type="molecule type" value="Genomic_DNA"/>
</dbReference>
<name>A0A8K0W0X6_9PLEO</name>
<evidence type="ECO:0000313" key="3">
    <source>
        <dbReference type="Proteomes" id="UP000813461"/>
    </source>
</evidence>
<comment type="caution">
    <text evidence="2">The sequence shown here is derived from an EMBL/GenBank/DDBJ whole genome shotgun (WGS) entry which is preliminary data.</text>
</comment>
<accession>A0A8K0W0X6</accession>
<dbReference type="OrthoDB" id="3553147at2759"/>
<dbReference type="InterPro" id="IPR052895">
    <property type="entry name" value="HetReg/Transcr_Mod"/>
</dbReference>
<evidence type="ECO:0000313" key="2">
    <source>
        <dbReference type="EMBL" id="KAH7090223.1"/>
    </source>
</evidence>
<keyword evidence="3" id="KW-1185">Reference proteome</keyword>
<dbReference type="InterPro" id="IPR010730">
    <property type="entry name" value="HET"/>
</dbReference>
<feature type="domain" description="Heterokaryon incompatibility" evidence="1">
    <location>
        <begin position="51"/>
        <end position="207"/>
    </location>
</feature>
<dbReference type="AlphaFoldDB" id="A0A8K0W0X6"/>
<sequence>MTTKQESVIYQYSPLPSRTAFRYLILQPGLDGEPLVGSLHIDSLDNSAVEYEAISYVWGSTTKEETILCEGAFLNISTNLHEALTRFRLPDTPRALWADSICINQDDLDEKSCQVALMGTIYGVANCVLVYLRGNDDGHAAAIRSLTQRVANIINTKIESLGTPVPWNSFPLTWPVDIQQLSTDSRWPSMSKLMTHPWFSRAWVVQEVTLAKQVLITWGPYELSWEHLMTTITWIMRRAGLLFDSLDLAMGHVQCFGQRHEATGRAFFPEETLSSPSFLHFLDLTRVLNVSNPQDKIYAFREIPYFEFKSREAVQPDYRVDALEAFRQFTVGHTQQCRSPEILDYITHDDDFSSRGTISWVPQWQPIREVGMPLVTGIAGGPWPRLLSRTMSIGTPKVIDAVILSVEAAVIDTVAYSSSVLEAQSEDSWREAVMEMVTQAWQALLSQNLPNPYDSKHMLDAFINALTLGLYVGTLDDWNDSVTAMSYALSESSPSTTEVASPWMSKVTKGNPELFLSFTRTRLQKRRVIFTHRGYIGLAPNQAQKGDLCGIIFGCKTPCVLRRTSHAGEYTYVGPTYVPSCYTNIGLDGMMRFPILGAEDSKDWTEWDDVEEGYIQLR</sequence>
<gene>
    <name evidence="2" type="ORF">FB567DRAFT_286028</name>
</gene>
<protein>
    <submittedName>
        <fullName evidence="2">Heterokaryon incompatibility protein-domain-containing protein</fullName>
    </submittedName>
</protein>
<proteinExistence type="predicted"/>
<dbReference type="Pfam" id="PF26639">
    <property type="entry name" value="Het-6_barrel"/>
    <property type="match status" value="1"/>
</dbReference>
<dbReference type="Pfam" id="PF06985">
    <property type="entry name" value="HET"/>
    <property type="match status" value="1"/>
</dbReference>